<dbReference type="Proteomes" id="UP000053599">
    <property type="component" value="Unassembled WGS sequence"/>
</dbReference>
<evidence type="ECO:0000256" key="5">
    <source>
        <dbReference type="ARBA" id="ARBA00023002"/>
    </source>
</evidence>
<name>A0A0D1X4K5_9EURO</name>
<dbReference type="OrthoDB" id="66881at2759"/>
<dbReference type="PRINTS" id="PR00419">
    <property type="entry name" value="ADXRDTASE"/>
</dbReference>
<keyword evidence="2" id="KW-0285">Flavoprotein</keyword>
<sequence>MAQHRAKRVAVIGAGISGVSSAAHLLRQGLDVVLFERSGTAGGVWHFDPRSMKDPSYPNELPSKGDYETRQELAYSTPPPESDDKEGDFEIAHAPPGPCYSGLKNNVSTRLMRTSLQSWPTRTEDFVTQKVLEEYIQALAKDHGVSDITQYHTRVEEVRKSGSGWQVRTTSLQKTLLGSHLLERRWRFDAVVVASGHYNMPRIPNVPGLKQWKEAFPERVWHSKRYRNPRVFQDQNILLIGAGVSSCDIAKESAAHAKHIFQSSRGGVLDLPATFLPENATRVPGIKSFELDNSNHGARLESDPISGKIILENGEELSDIHAVILCTGYVTSYPFLAHLHADATPASQADDSVLVTAEGGMVHNLHKDIFYIEDPSLVFVGVPYHIATFSLFDFQAQVVARVLSGKASVSFHDQMRKEYRERVRVKGLGRDFHSLRGEGEEQAYVVELAEWMNRDAVALGHGDKMLGHTEEWHHANRDREEKLKWLRATKDQEKKKQAGFDTVAV</sequence>
<evidence type="ECO:0000313" key="7">
    <source>
        <dbReference type="EMBL" id="KIV82511.1"/>
    </source>
</evidence>
<dbReference type="InterPro" id="IPR050346">
    <property type="entry name" value="FMO-like"/>
</dbReference>
<dbReference type="InterPro" id="IPR036188">
    <property type="entry name" value="FAD/NAD-bd_sf"/>
</dbReference>
<proteinExistence type="inferred from homology"/>
<dbReference type="Pfam" id="PF00743">
    <property type="entry name" value="FMO-like"/>
    <property type="match status" value="2"/>
</dbReference>
<dbReference type="EMBL" id="KN846952">
    <property type="protein sequence ID" value="KIV82511.1"/>
    <property type="molecule type" value="Genomic_DNA"/>
</dbReference>
<dbReference type="GO" id="GO:0004499">
    <property type="term" value="F:N,N-dimethylaniline monooxygenase activity"/>
    <property type="evidence" value="ECO:0007669"/>
    <property type="project" value="InterPro"/>
</dbReference>
<evidence type="ECO:0000256" key="6">
    <source>
        <dbReference type="SAM" id="MobiDB-lite"/>
    </source>
</evidence>
<dbReference type="GO" id="GO:0050661">
    <property type="term" value="F:NADP binding"/>
    <property type="evidence" value="ECO:0007669"/>
    <property type="project" value="InterPro"/>
</dbReference>
<dbReference type="PIRSF" id="PIRSF000332">
    <property type="entry name" value="FMO"/>
    <property type="match status" value="1"/>
</dbReference>
<evidence type="ECO:0000256" key="1">
    <source>
        <dbReference type="ARBA" id="ARBA00009183"/>
    </source>
</evidence>
<keyword evidence="4" id="KW-0521">NADP</keyword>
<organism evidence="7 8">
    <name type="scientific">Exophiala sideris</name>
    <dbReference type="NCBI Taxonomy" id="1016849"/>
    <lineage>
        <taxon>Eukaryota</taxon>
        <taxon>Fungi</taxon>
        <taxon>Dikarya</taxon>
        <taxon>Ascomycota</taxon>
        <taxon>Pezizomycotina</taxon>
        <taxon>Eurotiomycetes</taxon>
        <taxon>Chaetothyriomycetidae</taxon>
        <taxon>Chaetothyriales</taxon>
        <taxon>Herpotrichiellaceae</taxon>
        <taxon>Exophiala</taxon>
    </lineage>
</organism>
<feature type="region of interest" description="Disordered" evidence="6">
    <location>
        <begin position="46"/>
        <end position="90"/>
    </location>
</feature>
<dbReference type="SUPFAM" id="SSF51905">
    <property type="entry name" value="FAD/NAD(P)-binding domain"/>
    <property type="match status" value="2"/>
</dbReference>
<keyword evidence="3" id="KW-0274">FAD</keyword>
<evidence type="ECO:0000256" key="4">
    <source>
        <dbReference type="ARBA" id="ARBA00022857"/>
    </source>
</evidence>
<evidence type="ECO:0000256" key="2">
    <source>
        <dbReference type="ARBA" id="ARBA00022630"/>
    </source>
</evidence>
<dbReference type="AlphaFoldDB" id="A0A0D1X4K5"/>
<gene>
    <name evidence="7" type="ORF">PV11_04614</name>
</gene>
<dbReference type="InterPro" id="IPR000960">
    <property type="entry name" value="Flavin_mOase"/>
</dbReference>
<dbReference type="GO" id="GO:0050660">
    <property type="term" value="F:flavin adenine dinucleotide binding"/>
    <property type="evidence" value="ECO:0007669"/>
    <property type="project" value="InterPro"/>
</dbReference>
<dbReference type="PANTHER" id="PTHR23023">
    <property type="entry name" value="DIMETHYLANILINE MONOOXYGENASE"/>
    <property type="match status" value="1"/>
</dbReference>
<dbReference type="Gene3D" id="3.50.50.60">
    <property type="entry name" value="FAD/NAD(P)-binding domain"/>
    <property type="match status" value="2"/>
</dbReference>
<dbReference type="HOGENOM" id="CLU_006909_5_2_1"/>
<keyword evidence="5" id="KW-0560">Oxidoreductase</keyword>
<reference evidence="7 8" key="1">
    <citation type="submission" date="2015-01" db="EMBL/GenBank/DDBJ databases">
        <title>The Genome Sequence of Exophiala sideris CBS121828.</title>
        <authorList>
            <consortium name="The Broad Institute Genomics Platform"/>
            <person name="Cuomo C."/>
            <person name="de Hoog S."/>
            <person name="Gorbushina A."/>
            <person name="Stielow B."/>
            <person name="Teixiera M."/>
            <person name="Abouelleil A."/>
            <person name="Chapman S.B."/>
            <person name="Priest M."/>
            <person name="Young S.K."/>
            <person name="Wortman J."/>
            <person name="Nusbaum C."/>
            <person name="Birren B."/>
        </authorList>
    </citation>
    <scope>NUCLEOTIDE SEQUENCE [LARGE SCALE GENOMIC DNA]</scope>
    <source>
        <strain evidence="7 8">CBS 121828</strain>
    </source>
</reference>
<evidence type="ECO:0000313" key="8">
    <source>
        <dbReference type="Proteomes" id="UP000053599"/>
    </source>
</evidence>
<dbReference type="InterPro" id="IPR020946">
    <property type="entry name" value="Flavin_mOase-like"/>
</dbReference>
<comment type="similarity">
    <text evidence="1">Belongs to the FMO family.</text>
</comment>
<evidence type="ECO:0008006" key="9">
    <source>
        <dbReference type="Google" id="ProtNLM"/>
    </source>
</evidence>
<evidence type="ECO:0000256" key="3">
    <source>
        <dbReference type="ARBA" id="ARBA00022827"/>
    </source>
</evidence>
<protein>
    <recommendedName>
        <fullName evidence="9">FAD dependent oxidoreductase domain-containing protein</fullName>
    </recommendedName>
</protein>
<accession>A0A0D1X4K5</accession>